<name>A0A923NI60_WEICO</name>
<comment type="caution">
    <text evidence="1">The sequence shown here is derived from an EMBL/GenBank/DDBJ whole genome shotgun (WGS) entry which is preliminary data.</text>
</comment>
<reference evidence="1" key="1">
    <citation type="submission" date="2020-08" db="EMBL/GenBank/DDBJ databases">
        <title>Complete genome sequence of Weissella confusa strain FS54 provides insights into metabolic potential.</title>
        <authorList>
            <person name="Fhoula I."/>
            <person name="Najjari A."/>
            <person name="Lekired A."/>
            <person name="Bessrour-Aouam N."/>
            <person name="Jaballah S."/>
            <person name="Klibi N."/>
            <person name="Ouzari H.-I."/>
        </authorList>
    </citation>
    <scope>NUCLEOTIDE SEQUENCE</scope>
    <source>
        <strain evidence="1">FS54</strain>
    </source>
</reference>
<proteinExistence type="predicted"/>
<accession>A0A923NI60</accession>
<gene>
    <name evidence="1" type="ORF">H7R52_01635</name>
</gene>
<evidence type="ECO:0000313" key="1">
    <source>
        <dbReference type="EMBL" id="MBC6498227.1"/>
    </source>
</evidence>
<sequence>MPEKITITLSEETANALPELFGTTDLSTGIAKYLDSLVENSLGHQGKRT</sequence>
<organism evidence="1 2">
    <name type="scientific">Weissella confusa</name>
    <name type="common">Lactobacillus confusus</name>
    <dbReference type="NCBI Taxonomy" id="1583"/>
    <lineage>
        <taxon>Bacteria</taxon>
        <taxon>Bacillati</taxon>
        <taxon>Bacillota</taxon>
        <taxon>Bacilli</taxon>
        <taxon>Lactobacillales</taxon>
        <taxon>Lactobacillaceae</taxon>
        <taxon>Weissella</taxon>
    </lineage>
</organism>
<protein>
    <submittedName>
        <fullName evidence="1">Uncharacterized protein</fullName>
    </submittedName>
</protein>
<dbReference type="AlphaFoldDB" id="A0A923NI60"/>
<evidence type="ECO:0000313" key="2">
    <source>
        <dbReference type="Proteomes" id="UP000650485"/>
    </source>
</evidence>
<dbReference type="EMBL" id="JACSZT010000002">
    <property type="protein sequence ID" value="MBC6498227.1"/>
    <property type="molecule type" value="Genomic_DNA"/>
</dbReference>
<dbReference type="Proteomes" id="UP000650485">
    <property type="component" value="Unassembled WGS sequence"/>
</dbReference>